<protein>
    <submittedName>
        <fullName evidence="2">Uncharacterized protein</fullName>
    </submittedName>
</protein>
<evidence type="ECO:0000313" key="4">
    <source>
        <dbReference type="Proteomes" id="UP000574717"/>
    </source>
</evidence>
<comment type="caution">
    <text evidence="2">The sequence shown here is derived from an EMBL/GenBank/DDBJ whole genome shotgun (WGS) entry which is preliminary data.</text>
</comment>
<dbReference type="Proteomes" id="UP000569018">
    <property type="component" value="Unassembled WGS sequence"/>
</dbReference>
<evidence type="ECO:0000313" key="1">
    <source>
        <dbReference type="EMBL" id="GFP19489.1"/>
    </source>
</evidence>
<sequence>MHRGAPRRLKIGLFSREQVLRIQKVIEGSSYEELIQQFYGWDCTSFGKALDEIQIAIPFAWWYYVATG</sequence>
<dbReference type="RefSeq" id="WP_176236213.1">
    <property type="nucleotide sequence ID" value="NZ_BLRZ01000039.1"/>
</dbReference>
<evidence type="ECO:0000313" key="3">
    <source>
        <dbReference type="Proteomes" id="UP000569018"/>
    </source>
</evidence>
<proteinExistence type="predicted"/>
<gene>
    <name evidence="1" type="ORF">HKBW3S03_00994</name>
    <name evidence="2" type="ORF">HKBW3S47_01993</name>
</gene>
<name>A0A6V8Q6S1_9ACTN</name>
<evidence type="ECO:0000313" key="2">
    <source>
        <dbReference type="EMBL" id="GFP40297.1"/>
    </source>
</evidence>
<accession>A0A6V8Q6S1</accession>
<dbReference type="Proteomes" id="UP000574717">
    <property type="component" value="Unassembled WGS sequence"/>
</dbReference>
<dbReference type="EMBL" id="BLRU01000085">
    <property type="protein sequence ID" value="GFP19489.1"/>
    <property type="molecule type" value="Genomic_DNA"/>
</dbReference>
<organism evidence="2 3">
    <name type="scientific">Candidatus Hakubella thermalkaliphila</name>
    <dbReference type="NCBI Taxonomy" id="2754717"/>
    <lineage>
        <taxon>Bacteria</taxon>
        <taxon>Bacillati</taxon>
        <taxon>Actinomycetota</taxon>
        <taxon>Actinomycetota incertae sedis</taxon>
        <taxon>Candidatus Hakubellales</taxon>
        <taxon>Candidatus Hakubellaceae</taxon>
        <taxon>Candidatus Hakubella</taxon>
    </lineage>
</organism>
<dbReference type="EMBL" id="BLSD01000196">
    <property type="protein sequence ID" value="GFP40297.1"/>
    <property type="molecule type" value="Genomic_DNA"/>
</dbReference>
<dbReference type="AlphaFoldDB" id="A0A6V8Q6S1"/>
<reference evidence="3 4" key="1">
    <citation type="journal article" date="2020" name="Front. Microbiol.">
        <title>Single-cell genomics of novel Actinobacteria with the Wood-Ljungdahl pathway discovered in a serpentinizing system.</title>
        <authorList>
            <person name="Merino N."/>
            <person name="Kawai M."/>
            <person name="Boyd E.S."/>
            <person name="Colman D.R."/>
            <person name="McGlynn S.E."/>
            <person name="Nealson K.H."/>
            <person name="Kurokawa K."/>
            <person name="Hongoh Y."/>
        </authorList>
    </citation>
    <scope>NUCLEOTIDE SEQUENCE [LARGE SCALE GENOMIC DNA]</scope>
    <source>
        <strain evidence="1 4">S03</strain>
        <strain evidence="2 3">S47</strain>
    </source>
</reference>